<accession>A0ACC1WR66</accession>
<sequence length="342" mass="39268">MRYNYIAWATSLIKTQKQCSKGYLLAATGFKKFTYGELKKATKGFTEEIGRGVGGVVYRALLSDKRVAAVKLLNEAKQGEAEFLTEVQTIEKLNHMNLIEMWGCCAEGKHRLSVYEYMEHGSLADNLYSNSISWDKSHKTYSWILITKQKWQILGCLIKLQNRGGLNDSSFSRIRGTRGYIAPEWVYNLPITSKVDVYSYGMVTEKSPTTALTKFEIEGVPEHGKLVTWVREKRNGAPTKAVWIEEIVDPRIAGNYDVNRMEIMVKVALQCVEEDRAQDPPLAMWLRFCYLMRKNMPQNFSLAAPYDEILLSYDVKKYCISFSEMRLAMCKYCNIAFYVDVM</sequence>
<name>A0ACC1WR66_MELAZ</name>
<keyword evidence="2" id="KW-1185">Reference proteome</keyword>
<dbReference type="Proteomes" id="UP001164539">
    <property type="component" value="Chromosome 14"/>
</dbReference>
<proteinExistence type="predicted"/>
<dbReference type="EMBL" id="CM051407">
    <property type="protein sequence ID" value="KAJ4701691.1"/>
    <property type="molecule type" value="Genomic_DNA"/>
</dbReference>
<organism evidence="1 2">
    <name type="scientific">Melia azedarach</name>
    <name type="common">Chinaberry tree</name>
    <dbReference type="NCBI Taxonomy" id="155640"/>
    <lineage>
        <taxon>Eukaryota</taxon>
        <taxon>Viridiplantae</taxon>
        <taxon>Streptophyta</taxon>
        <taxon>Embryophyta</taxon>
        <taxon>Tracheophyta</taxon>
        <taxon>Spermatophyta</taxon>
        <taxon>Magnoliopsida</taxon>
        <taxon>eudicotyledons</taxon>
        <taxon>Gunneridae</taxon>
        <taxon>Pentapetalae</taxon>
        <taxon>rosids</taxon>
        <taxon>malvids</taxon>
        <taxon>Sapindales</taxon>
        <taxon>Meliaceae</taxon>
        <taxon>Melia</taxon>
    </lineage>
</organism>
<comment type="caution">
    <text evidence="1">The sequence shown here is derived from an EMBL/GenBank/DDBJ whole genome shotgun (WGS) entry which is preliminary data.</text>
</comment>
<gene>
    <name evidence="1" type="ORF">OWV82_024895</name>
</gene>
<keyword evidence="1" id="KW-0418">Kinase</keyword>
<keyword evidence="1" id="KW-0675">Receptor</keyword>
<evidence type="ECO:0000313" key="2">
    <source>
        <dbReference type="Proteomes" id="UP001164539"/>
    </source>
</evidence>
<protein>
    <submittedName>
        <fullName evidence="1">Receptor protein kinase</fullName>
    </submittedName>
</protein>
<evidence type="ECO:0000313" key="1">
    <source>
        <dbReference type="EMBL" id="KAJ4701691.1"/>
    </source>
</evidence>
<keyword evidence="1" id="KW-0808">Transferase</keyword>
<reference evidence="1 2" key="1">
    <citation type="journal article" date="2023" name="Science">
        <title>Complex scaffold remodeling in plant triterpene biosynthesis.</title>
        <authorList>
            <person name="De La Pena R."/>
            <person name="Hodgson H."/>
            <person name="Liu J.C."/>
            <person name="Stephenson M.J."/>
            <person name="Martin A.C."/>
            <person name="Owen C."/>
            <person name="Harkess A."/>
            <person name="Leebens-Mack J."/>
            <person name="Jimenez L.E."/>
            <person name="Osbourn A."/>
            <person name="Sattely E.S."/>
        </authorList>
    </citation>
    <scope>NUCLEOTIDE SEQUENCE [LARGE SCALE GENOMIC DNA]</scope>
    <source>
        <strain evidence="2">cv. JPN11</strain>
        <tissue evidence="1">Leaf</tissue>
    </source>
</reference>